<protein>
    <submittedName>
        <fullName evidence="2">Uncharacterized protein</fullName>
    </submittedName>
</protein>
<dbReference type="Proteomes" id="UP001159363">
    <property type="component" value="Chromosome 9"/>
</dbReference>
<comment type="caution">
    <text evidence="2">The sequence shown here is derived from an EMBL/GenBank/DDBJ whole genome shotgun (WGS) entry which is preliminary data.</text>
</comment>
<proteinExistence type="predicted"/>
<accession>A0ABQ9GPA8</accession>
<sequence length="740" mass="81996">MSRQSQCSRVFQAPSRTVGFTRLFHTLSSIQATNTSLAVVPQSPVVVHTSLHSRTLDQTVSINDCRPLGCGSTSQSHQNILASSLNVPETLAGERRSVTPTSLAAVGIHGIPLKGGGGGQDTASASFHEEGRARWVSDYGVGQLSRYQLQHPDQKGKKGENPEVETRLGRGDGPERTGGGGGFYLCSIGWWWPLYPGREPANKLVGRLAGAVLMGVTRREGPVPGSWHLVWWTGDPSGFQIDPRKPYGSIAPISTVRLPIVFCERSRTPPSSEPLLPLPTPQRLRAPRRTDGRIVYHKPAAARQYIIHNRGRHSRRQRYTSGRSNSRAPASCNVNETRRENAKRFCDVLTRGAEGERETEREGILLERRLPDKDELAQKTMVSRRKEKNGSGNITTEHLASTAGVRLGKPGCYEKRKISGSILALRNLLRRHEIRAGEPLRQTEHRPQERFANKYHGRLLFTQFKAGEESTSRSCHSKQTTVQEESVDGVPAAIAALVISRDLQDSPYYLRKSPINERSTTVCPNHVQFTQKGRDVTARQQPMKKRHLLEYINISVCCGVPHDQLIGISTFPECLTGVVYLQFSQEELPLLLEDIPLTVRNGMIFEHDDAPSHLHRAVRGSPLVDDRPIMNAVKYRVVSGVVWSNRTMVSPNTDANRPGVLAAVDIDDSLIICLKCQKLKDVSKVEIFPIRGAAMAERLDCPHPTKANRAQSPAWSLTDFSQTGIVPDEGEFSRGSPRFS</sequence>
<feature type="region of interest" description="Disordered" evidence="1">
    <location>
        <begin position="312"/>
        <end position="335"/>
    </location>
</feature>
<dbReference type="EMBL" id="JARBHB010000010">
    <property type="protein sequence ID" value="KAJ8873865.1"/>
    <property type="molecule type" value="Genomic_DNA"/>
</dbReference>
<evidence type="ECO:0000313" key="3">
    <source>
        <dbReference type="Proteomes" id="UP001159363"/>
    </source>
</evidence>
<keyword evidence="3" id="KW-1185">Reference proteome</keyword>
<evidence type="ECO:0000313" key="2">
    <source>
        <dbReference type="EMBL" id="KAJ8873865.1"/>
    </source>
</evidence>
<feature type="region of interest" description="Disordered" evidence="1">
    <location>
        <begin position="147"/>
        <end position="176"/>
    </location>
</feature>
<organism evidence="2 3">
    <name type="scientific">Dryococelus australis</name>
    <dbReference type="NCBI Taxonomy" id="614101"/>
    <lineage>
        <taxon>Eukaryota</taxon>
        <taxon>Metazoa</taxon>
        <taxon>Ecdysozoa</taxon>
        <taxon>Arthropoda</taxon>
        <taxon>Hexapoda</taxon>
        <taxon>Insecta</taxon>
        <taxon>Pterygota</taxon>
        <taxon>Neoptera</taxon>
        <taxon>Polyneoptera</taxon>
        <taxon>Phasmatodea</taxon>
        <taxon>Verophasmatodea</taxon>
        <taxon>Anareolatae</taxon>
        <taxon>Phasmatidae</taxon>
        <taxon>Eurycanthinae</taxon>
        <taxon>Dryococelus</taxon>
    </lineage>
</organism>
<gene>
    <name evidence="2" type="ORF">PR048_024701</name>
</gene>
<evidence type="ECO:0000256" key="1">
    <source>
        <dbReference type="SAM" id="MobiDB-lite"/>
    </source>
</evidence>
<feature type="compositionally biased region" description="Polar residues" evidence="1">
    <location>
        <begin position="319"/>
        <end position="335"/>
    </location>
</feature>
<feature type="compositionally biased region" description="Basic and acidic residues" evidence="1">
    <location>
        <begin position="152"/>
        <end position="175"/>
    </location>
</feature>
<reference evidence="2 3" key="1">
    <citation type="submission" date="2023-02" db="EMBL/GenBank/DDBJ databases">
        <title>LHISI_Scaffold_Assembly.</title>
        <authorList>
            <person name="Stuart O.P."/>
            <person name="Cleave R."/>
            <person name="Magrath M.J.L."/>
            <person name="Mikheyev A.S."/>
        </authorList>
    </citation>
    <scope>NUCLEOTIDE SEQUENCE [LARGE SCALE GENOMIC DNA]</scope>
    <source>
        <strain evidence="2">Daus_M_001</strain>
        <tissue evidence="2">Leg muscle</tissue>
    </source>
</reference>
<name>A0ABQ9GPA8_9NEOP</name>